<evidence type="ECO:0000256" key="2">
    <source>
        <dbReference type="ARBA" id="ARBA00034078"/>
    </source>
</evidence>
<dbReference type="InterPro" id="IPR017938">
    <property type="entry name" value="Riboflavin_synthase-like_b-brl"/>
</dbReference>
<dbReference type="Pfam" id="PF00175">
    <property type="entry name" value="NAD_binding_1"/>
    <property type="match status" value="1"/>
</dbReference>
<dbReference type="PROSITE" id="PS51085">
    <property type="entry name" value="2FE2S_FER_2"/>
    <property type="match status" value="1"/>
</dbReference>
<evidence type="ECO:0000313" key="6">
    <source>
        <dbReference type="Proteomes" id="UP000199636"/>
    </source>
</evidence>
<name>A0A1G8I4J8_9PSED</name>
<keyword evidence="1" id="KW-0479">Metal-binding</keyword>
<accession>A0A1G8I4J8</accession>
<keyword evidence="6" id="KW-1185">Reference proteome</keyword>
<dbReference type="Gene3D" id="3.40.50.80">
    <property type="entry name" value="Nucleotide-binding domain of ferredoxin-NADP reductase (FNR) module"/>
    <property type="match status" value="1"/>
</dbReference>
<dbReference type="InterPro" id="IPR050415">
    <property type="entry name" value="MRET"/>
</dbReference>
<dbReference type="InterPro" id="IPR047683">
    <property type="entry name" value="BenC-like_FAD_NAD-bd"/>
</dbReference>
<dbReference type="InterPro" id="IPR001041">
    <property type="entry name" value="2Fe-2S_ferredoxin-type"/>
</dbReference>
<sequence length="342" mass="36694">MQDPLHTVTLNFSDGVSRSFSVGAESSILDAALQAEIPLLYQCRSGSCSSCIAQLAEGEAHTRAGASSTLLANEYAAGQRLLCLCQARSDCTFDLDYGSEVGSRVVSEVHAFVDKVERIASNVVRLTLELADGDWLEFRPGQFVQVQVPGFGVLRSYSPASTVASLPKLQLLVRLLPGGAMSGFLQEKAQVEDVLTLSGPFGAFFLREEHKRAPHIFVAGGTGLAPILSMIDSLRQGSGRKPPMLLSFGCATPDALFCLDDIELRRQWLPTLETRICVDREATGELHQGSPVSALREGDVRGPDTVAYLCGPQPMIDAASARLIELGVAPANIFSEQFVASH</sequence>
<dbReference type="PRINTS" id="PR00371">
    <property type="entry name" value="FPNCR"/>
</dbReference>
<dbReference type="Pfam" id="PF00970">
    <property type="entry name" value="FAD_binding_6"/>
    <property type="match status" value="1"/>
</dbReference>
<dbReference type="GO" id="GO:0051537">
    <property type="term" value="F:2 iron, 2 sulfur cluster binding"/>
    <property type="evidence" value="ECO:0007669"/>
    <property type="project" value="InterPro"/>
</dbReference>
<keyword evidence="1" id="KW-0408">Iron</keyword>
<reference evidence="6" key="1">
    <citation type="submission" date="2016-10" db="EMBL/GenBank/DDBJ databases">
        <authorList>
            <person name="Varghese N."/>
            <person name="Submissions S."/>
        </authorList>
    </citation>
    <scope>NUCLEOTIDE SEQUENCE [LARGE SCALE GENOMIC DNA]</scope>
    <source>
        <strain evidence="6">CCM 7469</strain>
    </source>
</reference>
<dbReference type="RefSeq" id="WP_090263405.1">
    <property type="nucleotide sequence ID" value="NZ_FNDS01000006.1"/>
</dbReference>
<dbReference type="CDD" id="cd00207">
    <property type="entry name" value="fer2"/>
    <property type="match status" value="1"/>
</dbReference>
<gene>
    <name evidence="5" type="ORF">SAMN05216272_10613</name>
</gene>
<dbReference type="EMBL" id="FNDS01000006">
    <property type="protein sequence ID" value="SDI13570.1"/>
    <property type="molecule type" value="Genomic_DNA"/>
</dbReference>
<dbReference type="Gene3D" id="2.40.30.10">
    <property type="entry name" value="Translation factors"/>
    <property type="match status" value="1"/>
</dbReference>
<dbReference type="PRINTS" id="PR00410">
    <property type="entry name" value="PHEHYDRXLASE"/>
</dbReference>
<organism evidence="5 6">
    <name type="scientific">Pseudomonas panipatensis</name>
    <dbReference type="NCBI Taxonomy" id="428992"/>
    <lineage>
        <taxon>Bacteria</taxon>
        <taxon>Pseudomonadati</taxon>
        <taxon>Pseudomonadota</taxon>
        <taxon>Gammaproteobacteria</taxon>
        <taxon>Pseudomonadales</taxon>
        <taxon>Pseudomonadaceae</taxon>
        <taxon>Pseudomonas</taxon>
    </lineage>
</organism>
<dbReference type="InterPro" id="IPR036010">
    <property type="entry name" value="2Fe-2S_ferredoxin-like_sf"/>
</dbReference>
<dbReference type="CDD" id="cd06209">
    <property type="entry name" value="BenDO_FAD_NAD"/>
    <property type="match status" value="1"/>
</dbReference>
<evidence type="ECO:0000256" key="1">
    <source>
        <dbReference type="ARBA" id="ARBA00023014"/>
    </source>
</evidence>
<dbReference type="SUPFAM" id="SSF63380">
    <property type="entry name" value="Riboflavin synthase domain-like"/>
    <property type="match status" value="1"/>
</dbReference>
<keyword evidence="1" id="KW-0411">Iron-sulfur</keyword>
<dbReference type="InterPro" id="IPR008333">
    <property type="entry name" value="Cbr1-like_FAD-bd_dom"/>
</dbReference>
<protein>
    <submittedName>
        <fullName evidence="5">Benzoate/toluate 1,2-dioxygenase reductase subunit</fullName>
    </submittedName>
</protein>
<dbReference type="InterPro" id="IPR017927">
    <property type="entry name" value="FAD-bd_FR_type"/>
</dbReference>
<keyword evidence="5" id="KW-0560">Oxidoreductase</keyword>
<dbReference type="GO" id="GO:0051213">
    <property type="term" value="F:dioxygenase activity"/>
    <property type="evidence" value="ECO:0007669"/>
    <property type="project" value="UniProtKB-KW"/>
</dbReference>
<dbReference type="InterPro" id="IPR039261">
    <property type="entry name" value="FNR_nucleotide-bd"/>
</dbReference>
<dbReference type="Gene3D" id="3.10.20.30">
    <property type="match status" value="1"/>
</dbReference>
<feature type="domain" description="FAD-binding FR-type" evidence="4">
    <location>
        <begin position="106"/>
        <end position="207"/>
    </location>
</feature>
<dbReference type="SUPFAM" id="SSF52343">
    <property type="entry name" value="Ferredoxin reductase-like, C-terminal NADP-linked domain"/>
    <property type="match status" value="1"/>
</dbReference>
<dbReference type="Pfam" id="PF00111">
    <property type="entry name" value="Fer2"/>
    <property type="match status" value="1"/>
</dbReference>
<dbReference type="STRING" id="428992.SAMN05216272_10613"/>
<dbReference type="AlphaFoldDB" id="A0A1G8I4J8"/>
<keyword evidence="5" id="KW-0223">Dioxygenase</keyword>
<proteinExistence type="predicted"/>
<dbReference type="InterPro" id="IPR001709">
    <property type="entry name" value="Flavoprot_Pyr_Nucl_cyt_Rdtase"/>
</dbReference>
<dbReference type="PANTHER" id="PTHR47354">
    <property type="entry name" value="NADH OXIDOREDUCTASE HCR"/>
    <property type="match status" value="1"/>
</dbReference>
<dbReference type="InterPro" id="IPR012675">
    <property type="entry name" value="Beta-grasp_dom_sf"/>
</dbReference>
<dbReference type="InterPro" id="IPR006058">
    <property type="entry name" value="2Fe2S_fd_BS"/>
</dbReference>
<dbReference type="PROSITE" id="PS51384">
    <property type="entry name" value="FAD_FR"/>
    <property type="match status" value="1"/>
</dbReference>
<dbReference type="SUPFAM" id="SSF54292">
    <property type="entry name" value="2Fe-2S ferredoxin-like"/>
    <property type="match status" value="1"/>
</dbReference>
<evidence type="ECO:0000259" key="4">
    <source>
        <dbReference type="PROSITE" id="PS51384"/>
    </source>
</evidence>
<feature type="domain" description="2Fe-2S ferredoxin-type" evidence="3">
    <location>
        <begin position="6"/>
        <end position="99"/>
    </location>
</feature>
<evidence type="ECO:0000313" key="5">
    <source>
        <dbReference type="EMBL" id="SDI13570.1"/>
    </source>
</evidence>
<comment type="cofactor">
    <cofactor evidence="2">
        <name>[2Fe-2S] cluster</name>
        <dbReference type="ChEBI" id="CHEBI:190135"/>
    </cofactor>
</comment>
<dbReference type="InterPro" id="IPR001433">
    <property type="entry name" value="OxRdtase_FAD/NAD-bd"/>
</dbReference>
<dbReference type="PROSITE" id="PS00197">
    <property type="entry name" value="2FE2S_FER_1"/>
    <property type="match status" value="1"/>
</dbReference>
<dbReference type="Proteomes" id="UP000199636">
    <property type="component" value="Unassembled WGS sequence"/>
</dbReference>
<evidence type="ECO:0000259" key="3">
    <source>
        <dbReference type="PROSITE" id="PS51085"/>
    </source>
</evidence>
<dbReference type="PANTHER" id="PTHR47354:SF5">
    <property type="entry name" value="PROTEIN RFBI"/>
    <property type="match status" value="1"/>
</dbReference>
<dbReference type="OrthoDB" id="9806195at2"/>